<protein>
    <recommendedName>
        <fullName evidence="2">Parvulin-like PPIase</fullName>
    </recommendedName>
    <alternativeName>
        <fullName evidence="9">Peptidyl-prolyl cis-trans isomerase plp</fullName>
    </alternativeName>
    <alternativeName>
        <fullName evidence="12">Periplasmic chaperone PpiD</fullName>
    </alternativeName>
    <alternativeName>
        <fullName evidence="13">Periplasmic folding chaperone</fullName>
    </alternativeName>
    <alternativeName>
        <fullName evidence="10">Rotamase plp</fullName>
    </alternativeName>
</protein>
<evidence type="ECO:0000256" key="7">
    <source>
        <dbReference type="ARBA" id="ARBA00023136"/>
    </source>
</evidence>
<evidence type="ECO:0000256" key="8">
    <source>
        <dbReference type="ARBA" id="ARBA00023186"/>
    </source>
</evidence>
<dbReference type="GO" id="GO:0003755">
    <property type="term" value="F:peptidyl-prolyl cis-trans isomerase activity"/>
    <property type="evidence" value="ECO:0007669"/>
    <property type="project" value="UniProtKB-KW"/>
</dbReference>
<evidence type="ECO:0000256" key="1">
    <source>
        <dbReference type="ARBA" id="ARBA00004382"/>
    </source>
</evidence>
<gene>
    <name evidence="17" type="ORF">KL86PLE_30201</name>
</gene>
<dbReference type="Pfam" id="PF13624">
    <property type="entry name" value="SurA_N_3"/>
    <property type="match status" value="1"/>
</dbReference>
<evidence type="ECO:0000256" key="4">
    <source>
        <dbReference type="ARBA" id="ARBA00022519"/>
    </source>
</evidence>
<name>A0A212LDV0_9HYPH</name>
<keyword evidence="3" id="KW-1003">Cell membrane</keyword>
<keyword evidence="8" id="KW-0143">Chaperone</keyword>
<dbReference type="RefSeq" id="WP_353884602.1">
    <property type="nucleotide sequence ID" value="NZ_LT608334.1"/>
</dbReference>
<feature type="transmembrane region" description="Helical" evidence="15">
    <location>
        <begin position="12"/>
        <end position="31"/>
    </location>
</feature>
<evidence type="ECO:0000256" key="15">
    <source>
        <dbReference type="SAM" id="Phobius"/>
    </source>
</evidence>
<dbReference type="GO" id="GO:0005886">
    <property type="term" value="C:plasma membrane"/>
    <property type="evidence" value="ECO:0007669"/>
    <property type="project" value="UniProtKB-SubCell"/>
</dbReference>
<evidence type="ECO:0000256" key="5">
    <source>
        <dbReference type="ARBA" id="ARBA00022692"/>
    </source>
</evidence>
<evidence type="ECO:0000259" key="16">
    <source>
        <dbReference type="PROSITE" id="PS50198"/>
    </source>
</evidence>
<comment type="subcellular location">
    <subcellularLocation>
        <location evidence="1">Cell inner membrane</location>
        <topology evidence="1">Single-pass type II membrane protein</topology>
        <orientation evidence="1">Periplasmic side</orientation>
    </subcellularLocation>
</comment>
<keyword evidence="6 15" id="KW-1133">Transmembrane helix</keyword>
<evidence type="ECO:0000256" key="13">
    <source>
        <dbReference type="ARBA" id="ARBA00042775"/>
    </source>
</evidence>
<dbReference type="InterPro" id="IPR027304">
    <property type="entry name" value="Trigger_fact/SurA_dom_sf"/>
</dbReference>
<dbReference type="SUPFAM" id="SSF54534">
    <property type="entry name" value="FKBP-like"/>
    <property type="match status" value="1"/>
</dbReference>
<dbReference type="AlphaFoldDB" id="A0A212LDV0"/>
<keyword evidence="4" id="KW-0997">Cell inner membrane</keyword>
<feature type="domain" description="PpiC" evidence="16">
    <location>
        <begin position="267"/>
        <end position="354"/>
    </location>
</feature>
<keyword evidence="7 15" id="KW-0472">Membrane</keyword>
<evidence type="ECO:0000313" key="17">
    <source>
        <dbReference type="EMBL" id="SCM75754.1"/>
    </source>
</evidence>
<evidence type="ECO:0000256" key="14">
    <source>
        <dbReference type="PROSITE-ProRule" id="PRU00278"/>
    </source>
</evidence>
<evidence type="ECO:0000256" key="12">
    <source>
        <dbReference type="ARBA" id="ARBA00040743"/>
    </source>
</evidence>
<keyword evidence="14" id="KW-0697">Rotamase</keyword>
<sequence length="631" mass="66747">MLDSMRRGANTLPAKIFLGLLTLSFIGWGVGSRLGASHSDTLATVGDTKITLGEFQRAYQRQSQALSRQIGQALTPDMARSIGLPQQTLGALMADATVANMAAATGLGVSDERLAQGIADDPQLRAPGAQSFNRDYFAQLLNQNGMNEAMFIAERRKEELSQQLAFGLVGGLTVPKTMVGAIYRYQNEARDIRYLTLARAQVEPIGKPADDVLAKWYEEHKGEFRAPEFRAIEVLALTPDAVADPSAVTDEEVSREYERTKDQYGAPEQRRIQQLFYATPEEAAAAAARLKAGTNFDRLIADAGSRPEDVDLGLLARDKVLDPAVAEAAFSLALDTPSEPVKSSFGTVLLRVTEIQPAHTKTLSEVAPDIRKAIAAKAAERSVLEVHDEVEDALAGGATLQEVASRFKLKLVTAEVDPEGNGTDDQPVAGLPDQAELLKAAFAAEEGGENEPLSINHSFIWYNVAKVTPGRERALDEVKDKAIVAWTDAEAQVRLTAKADEMVKELKAGTPIDALAGTASVEVEAASGVTRQAGDAGLGADGVNAAFGGPKGHVAAVAGPDGTRIVLEVAEVVNPPMPEGAGEAVDIADRIATAVGQGLYGQYLAAAQEEFGTTVNQSLLNAAIGAGNASN</sequence>
<reference evidence="17" key="1">
    <citation type="submission" date="2016-08" db="EMBL/GenBank/DDBJ databases">
        <authorList>
            <person name="Seilhamer J.J."/>
        </authorList>
    </citation>
    <scope>NUCLEOTIDE SEQUENCE</scope>
    <source>
        <strain evidence="17">86</strain>
    </source>
</reference>
<dbReference type="Gene3D" id="3.10.50.40">
    <property type="match status" value="1"/>
</dbReference>
<accession>A0A212LDV0</accession>
<proteinExistence type="inferred from homology"/>
<evidence type="ECO:0000256" key="11">
    <source>
        <dbReference type="ARBA" id="ARBA00038408"/>
    </source>
</evidence>
<evidence type="ECO:0000256" key="2">
    <source>
        <dbReference type="ARBA" id="ARBA00018370"/>
    </source>
</evidence>
<keyword evidence="14 17" id="KW-0413">Isomerase</keyword>
<dbReference type="PANTHER" id="PTHR47529:SF1">
    <property type="entry name" value="PERIPLASMIC CHAPERONE PPID"/>
    <property type="match status" value="1"/>
</dbReference>
<keyword evidence="5 15" id="KW-0812">Transmembrane</keyword>
<dbReference type="PROSITE" id="PS50198">
    <property type="entry name" value="PPIC_PPIASE_2"/>
    <property type="match status" value="1"/>
</dbReference>
<dbReference type="PANTHER" id="PTHR47529">
    <property type="entry name" value="PEPTIDYL-PROLYL CIS-TRANS ISOMERASE D"/>
    <property type="match status" value="1"/>
</dbReference>
<dbReference type="InterPro" id="IPR000297">
    <property type="entry name" value="PPIase_PpiC"/>
</dbReference>
<dbReference type="EMBL" id="FMJD01000007">
    <property type="protein sequence ID" value="SCM75754.1"/>
    <property type="molecule type" value="Genomic_DNA"/>
</dbReference>
<evidence type="ECO:0000256" key="9">
    <source>
        <dbReference type="ARBA" id="ARBA00030642"/>
    </source>
</evidence>
<dbReference type="InterPro" id="IPR046357">
    <property type="entry name" value="PPIase_dom_sf"/>
</dbReference>
<organism evidence="17">
    <name type="scientific">uncultured Pleomorphomonas sp</name>
    <dbReference type="NCBI Taxonomy" id="442121"/>
    <lineage>
        <taxon>Bacteria</taxon>
        <taxon>Pseudomonadati</taxon>
        <taxon>Pseudomonadota</taxon>
        <taxon>Alphaproteobacteria</taxon>
        <taxon>Hyphomicrobiales</taxon>
        <taxon>Pleomorphomonadaceae</taxon>
        <taxon>Pleomorphomonas</taxon>
        <taxon>environmental samples</taxon>
    </lineage>
</organism>
<evidence type="ECO:0000256" key="3">
    <source>
        <dbReference type="ARBA" id="ARBA00022475"/>
    </source>
</evidence>
<dbReference type="Gene3D" id="1.10.4030.10">
    <property type="entry name" value="Porin chaperone SurA, peptide-binding domain"/>
    <property type="match status" value="1"/>
</dbReference>
<evidence type="ECO:0000256" key="6">
    <source>
        <dbReference type="ARBA" id="ARBA00022989"/>
    </source>
</evidence>
<dbReference type="Pfam" id="PF13145">
    <property type="entry name" value="Rotamase_2"/>
    <property type="match status" value="1"/>
</dbReference>
<dbReference type="InterPro" id="IPR052029">
    <property type="entry name" value="PpiD_chaperone"/>
</dbReference>
<comment type="similarity">
    <text evidence="11">Belongs to the PpiD chaperone family.</text>
</comment>
<dbReference type="SUPFAM" id="SSF109998">
    <property type="entry name" value="Triger factor/SurA peptide-binding domain-like"/>
    <property type="match status" value="1"/>
</dbReference>
<evidence type="ECO:0000256" key="10">
    <source>
        <dbReference type="ARBA" id="ARBA00031484"/>
    </source>
</evidence>